<keyword evidence="3" id="KW-0238">DNA-binding</keyword>
<dbReference type="CDD" id="cd12148">
    <property type="entry name" value="fungal_TF_MHR"/>
    <property type="match status" value="1"/>
</dbReference>
<evidence type="ECO:0000256" key="1">
    <source>
        <dbReference type="ARBA" id="ARBA00022833"/>
    </source>
</evidence>
<dbReference type="PANTHER" id="PTHR47171">
    <property type="entry name" value="FARA-RELATED"/>
    <property type="match status" value="1"/>
</dbReference>
<comment type="caution">
    <text evidence="5">The sequence shown here is derived from an EMBL/GenBank/DDBJ whole genome shotgun (WGS) entry which is preliminary data.</text>
</comment>
<gene>
    <name evidence="5" type="ORF">QQS21_012683</name>
</gene>
<dbReference type="AlphaFoldDB" id="A0AAJ0CAQ5"/>
<keyword evidence="4" id="KW-0804">Transcription</keyword>
<dbReference type="Proteomes" id="UP001251528">
    <property type="component" value="Unassembled WGS sequence"/>
</dbReference>
<keyword evidence="6" id="KW-1185">Reference proteome</keyword>
<evidence type="ECO:0000256" key="4">
    <source>
        <dbReference type="ARBA" id="ARBA00023163"/>
    </source>
</evidence>
<protein>
    <recommendedName>
        <fullName evidence="7">Transcription factor domain-containing protein</fullName>
    </recommendedName>
</protein>
<dbReference type="InterPro" id="IPR052073">
    <property type="entry name" value="Amide_Lactam_Regulators"/>
</dbReference>
<dbReference type="EMBL" id="JASWJB010000592">
    <property type="protein sequence ID" value="KAK2589643.1"/>
    <property type="molecule type" value="Genomic_DNA"/>
</dbReference>
<evidence type="ECO:0000256" key="3">
    <source>
        <dbReference type="ARBA" id="ARBA00023125"/>
    </source>
</evidence>
<dbReference type="PANTHER" id="PTHR47171:SF6">
    <property type="entry name" value="SPECIFIC TRANSCRIPTION FACTOR, PUTATIVE (AFU_ORTHOLOGUE AFUA_2G06130)-RELATED"/>
    <property type="match status" value="1"/>
</dbReference>
<evidence type="ECO:0000313" key="5">
    <source>
        <dbReference type="EMBL" id="KAK2589643.1"/>
    </source>
</evidence>
<reference evidence="5" key="1">
    <citation type="submission" date="2023-06" db="EMBL/GenBank/DDBJ databases">
        <title>Conoideocrella luteorostrata (Hypocreales: Clavicipitaceae), a potential biocontrol fungus for elongate hemlock scale in United States Christmas tree production areas.</title>
        <authorList>
            <person name="Barrett H."/>
            <person name="Lovett B."/>
            <person name="Macias A.M."/>
            <person name="Stajich J.E."/>
            <person name="Kasson M.T."/>
        </authorList>
    </citation>
    <scope>NUCLEOTIDE SEQUENCE</scope>
    <source>
        <strain evidence="5">ARSEF 14590</strain>
    </source>
</reference>
<proteinExistence type="predicted"/>
<keyword evidence="1" id="KW-0862">Zinc</keyword>
<evidence type="ECO:0000313" key="6">
    <source>
        <dbReference type="Proteomes" id="UP001251528"/>
    </source>
</evidence>
<dbReference type="GO" id="GO:0003677">
    <property type="term" value="F:DNA binding"/>
    <property type="evidence" value="ECO:0007669"/>
    <property type="project" value="UniProtKB-KW"/>
</dbReference>
<evidence type="ECO:0008006" key="7">
    <source>
        <dbReference type="Google" id="ProtNLM"/>
    </source>
</evidence>
<sequence>MDLSIQFPEPGSSGSPAFDLWLRIVKTLNLVIGLYRPTNPESNTGWEHDYPGFEQIVDEMHGWNLPMETLETLRMFYLSTAVLAHRLKSIKTLPHSTPSRLRQQLSAVQIIRNMTDERRIAALHPFPFIVYAASLALSVSFQQLRYSRLRSHQEDARRDFNSACDILRHLMNTWAAADHIAGIAQRISIEINQMPNLDVLYINNTKVVGNEGVELHEEQTSHSANFGPEQFSALVQTESSIGSADIFDLFEGMDDISWMYLDFKK</sequence>
<organism evidence="5 6">
    <name type="scientific">Conoideocrella luteorostrata</name>
    <dbReference type="NCBI Taxonomy" id="1105319"/>
    <lineage>
        <taxon>Eukaryota</taxon>
        <taxon>Fungi</taxon>
        <taxon>Dikarya</taxon>
        <taxon>Ascomycota</taxon>
        <taxon>Pezizomycotina</taxon>
        <taxon>Sordariomycetes</taxon>
        <taxon>Hypocreomycetidae</taxon>
        <taxon>Hypocreales</taxon>
        <taxon>Clavicipitaceae</taxon>
        <taxon>Conoideocrella</taxon>
    </lineage>
</organism>
<accession>A0AAJ0CAQ5</accession>
<name>A0AAJ0CAQ5_9HYPO</name>
<evidence type="ECO:0000256" key="2">
    <source>
        <dbReference type="ARBA" id="ARBA00023015"/>
    </source>
</evidence>
<keyword evidence="2" id="KW-0805">Transcription regulation</keyword>